<gene>
    <name evidence="1" type="ORF">ACH5RR_000587</name>
</gene>
<protein>
    <submittedName>
        <fullName evidence="1">Uncharacterized protein</fullName>
    </submittedName>
</protein>
<comment type="caution">
    <text evidence="1">The sequence shown here is derived from an EMBL/GenBank/DDBJ whole genome shotgun (WGS) entry which is preliminary data.</text>
</comment>
<proteinExistence type="predicted"/>
<reference evidence="1 2" key="1">
    <citation type="submission" date="2024-11" db="EMBL/GenBank/DDBJ databases">
        <title>A near-complete genome assembly of Cinchona calisaya.</title>
        <authorList>
            <person name="Lian D.C."/>
            <person name="Zhao X.W."/>
            <person name="Wei L."/>
        </authorList>
    </citation>
    <scope>NUCLEOTIDE SEQUENCE [LARGE SCALE GENOMIC DNA]</scope>
    <source>
        <tissue evidence="1">Nenye</tissue>
    </source>
</reference>
<evidence type="ECO:0000313" key="2">
    <source>
        <dbReference type="Proteomes" id="UP001630127"/>
    </source>
</evidence>
<keyword evidence="2" id="KW-1185">Reference proteome</keyword>
<dbReference type="EMBL" id="JBJUIK010000001">
    <property type="protein sequence ID" value="KAL3537221.1"/>
    <property type="molecule type" value="Genomic_DNA"/>
</dbReference>
<evidence type="ECO:0000313" key="1">
    <source>
        <dbReference type="EMBL" id="KAL3537221.1"/>
    </source>
</evidence>
<dbReference type="AlphaFoldDB" id="A0ABD3B1C6"/>
<sequence>MERPMKRANVFKSEMEKHTKRVAAATKLYKQLDLICNAIEKRSMMNGAQNDQPSISIEHVIELMSKIEQIPSESELFMLGKRLFMTKENREMFVALKDPETQFAWHKQEQA</sequence>
<accession>A0ABD3B1C6</accession>
<name>A0ABD3B1C6_9GENT</name>
<organism evidence="1 2">
    <name type="scientific">Cinchona calisaya</name>
    <dbReference type="NCBI Taxonomy" id="153742"/>
    <lineage>
        <taxon>Eukaryota</taxon>
        <taxon>Viridiplantae</taxon>
        <taxon>Streptophyta</taxon>
        <taxon>Embryophyta</taxon>
        <taxon>Tracheophyta</taxon>
        <taxon>Spermatophyta</taxon>
        <taxon>Magnoliopsida</taxon>
        <taxon>eudicotyledons</taxon>
        <taxon>Gunneridae</taxon>
        <taxon>Pentapetalae</taxon>
        <taxon>asterids</taxon>
        <taxon>lamiids</taxon>
        <taxon>Gentianales</taxon>
        <taxon>Rubiaceae</taxon>
        <taxon>Cinchonoideae</taxon>
        <taxon>Cinchoneae</taxon>
        <taxon>Cinchona</taxon>
    </lineage>
</organism>
<dbReference type="Proteomes" id="UP001630127">
    <property type="component" value="Unassembled WGS sequence"/>
</dbReference>